<gene>
    <name evidence="4" type="ORF">ENN51_00620</name>
</gene>
<dbReference type="Pfam" id="PF02001">
    <property type="entry name" value="DUF134"/>
    <property type="match status" value="1"/>
</dbReference>
<dbReference type="PANTHER" id="PTHR37478">
    <property type="match status" value="1"/>
</dbReference>
<feature type="region of interest" description="Disordered" evidence="3">
    <location>
        <begin position="115"/>
        <end position="137"/>
    </location>
</feature>
<dbReference type="PANTHER" id="PTHR37478:SF2">
    <property type="entry name" value="UPF0251 PROTEIN TK0562"/>
    <property type="match status" value="1"/>
</dbReference>
<organism evidence="4">
    <name type="scientific">candidate division WOR-3 bacterium</name>
    <dbReference type="NCBI Taxonomy" id="2052148"/>
    <lineage>
        <taxon>Bacteria</taxon>
        <taxon>Bacteria division WOR-3</taxon>
    </lineage>
</organism>
<evidence type="ECO:0000313" key="4">
    <source>
        <dbReference type="EMBL" id="HDQ98777.1"/>
    </source>
</evidence>
<comment type="similarity">
    <text evidence="1 2">Belongs to the UPF0251 family.</text>
</comment>
<evidence type="ECO:0000256" key="3">
    <source>
        <dbReference type="SAM" id="MobiDB-lite"/>
    </source>
</evidence>
<dbReference type="InterPro" id="IPR002852">
    <property type="entry name" value="UPF0251"/>
</dbReference>
<dbReference type="Proteomes" id="UP000885672">
    <property type="component" value="Unassembled WGS sequence"/>
</dbReference>
<evidence type="ECO:0000256" key="2">
    <source>
        <dbReference type="HAMAP-Rule" id="MF_00674"/>
    </source>
</evidence>
<protein>
    <recommendedName>
        <fullName evidence="2">UPF0251 protein ENN51_00620</fullName>
    </recommendedName>
</protein>
<reference evidence="4" key="1">
    <citation type="journal article" date="2020" name="mSystems">
        <title>Genome- and Community-Level Interaction Insights into Carbon Utilization and Element Cycling Functions of Hydrothermarchaeota in Hydrothermal Sediment.</title>
        <authorList>
            <person name="Zhou Z."/>
            <person name="Liu Y."/>
            <person name="Xu W."/>
            <person name="Pan J."/>
            <person name="Luo Z.H."/>
            <person name="Li M."/>
        </authorList>
    </citation>
    <scope>NUCLEOTIDE SEQUENCE [LARGE SCALE GENOMIC DNA]</scope>
    <source>
        <strain evidence="4">SpSt-1182</strain>
    </source>
</reference>
<dbReference type="AlphaFoldDB" id="A0A7V0T3Z6"/>
<sequence length="137" mass="15331">MPRPKRCRWVLGRPASMSFKPRGVPMRSLTTVVLTLDEVEALRLADLEGRYQEEAADSMKVSRPTFGRILASARRKVADALLHGKALLFERGAGVQELTGIRCRECGFEWEEMPEDSTADCPRCGRSELVRKPGGKQ</sequence>
<name>A0A7V0T3Z6_UNCW3</name>
<accession>A0A7V0T3Z6</accession>
<dbReference type="EMBL" id="DSBX01000018">
    <property type="protein sequence ID" value="HDQ98777.1"/>
    <property type="molecule type" value="Genomic_DNA"/>
</dbReference>
<comment type="caution">
    <text evidence="4">The sequence shown here is derived from an EMBL/GenBank/DDBJ whole genome shotgun (WGS) entry which is preliminary data.</text>
</comment>
<proteinExistence type="inferred from homology"/>
<evidence type="ECO:0000256" key="1">
    <source>
        <dbReference type="ARBA" id="ARBA00009350"/>
    </source>
</evidence>
<dbReference type="HAMAP" id="MF_00674">
    <property type="entry name" value="UPF0251"/>
    <property type="match status" value="1"/>
</dbReference>